<gene>
    <name evidence="10" type="primary">trpC</name>
    <name evidence="10" type="ORF">GBK04_12560</name>
</gene>
<evidence type="ECO:0000256" key="8">
    <source>
        <dbReference type="ARBA" id="ARBA00023239"/>
    </source>
</evidence>
<dbReference type="AlphaFoldDB" id="A0A7C9FRX2"/>
<dbReference type="GO" id="GO:0000162">
    <property type="term" value="P:L-tryptophan biosynthetic process"/>
    <property type="evidence" value="ECO:0007669"/>
    <property type="project" value="UniProtKB-UniPathway"/>
</dbReference>
<dbReference type="CDD" id="cd00331">
    <property type="entry name" value="IGPS"/>
    <property type="match status" value="1"/>
</dbReference>
<comment type="caution">
    <text evidence="10">The sequence shown here is derived from an EMBL/GenBank/DDBJ whole genome shotgun (WGS) entry which is preliminary data.</text>
</comment>
<evidence type="ECO:0000256" key="3">
    <source>
        <dbReference type="ARBA" id="ARBA00012362"/>
    </source>
</evidence>
<evidence type="ECO:0000313" key="10">
    <source>
        <dbReference type="EMBL" id="MPR34172.1"/>
    </source>
</evidence>
<keyword evidence="4" id="KW-0028">Amino-acid biosynthesis</keyword>
<protein>
    <recommendedName>
        <fullName evidence="3">indole-3-glycerol-phosphate synthase</fullName>
        <ecNumber evidence="3">4.1.1.48</ecNumber>
    </recommendedName>
</protein>
<evidence type="ECO:0000256" key="7">
    <source>
        <dbReference type="ARBA" id="ARBA00023141"/>
    </source>
</evidence>
<dbReference type="RefSeq" id="WP_152760154.1">
    <property type="nucleotide sequence ID" value="NZ_WHLY01000002.1"/>
</dbReference>
<dbReference type="InterPro" id="IPR013798">
    <property type="entry name" value="Indole-3-glycerol_P_synth_dom"/>
</dbReference>
<accession>A0A7C9FRX2</accession>
<evidence type="ECO:0000256" key="6">
    <source>
        <dbReference type="ARBA" id="ARBA00022822"/>
    </source>
</evidence>
<name>A0A7C9FRX2_9BACT</name>
<dbReference type="GO" id="GO:0004425">
    <property type="term" value="F:indole-3-glycerol-phosphate synthase activity"/>
    <property type="evidence" value="ECO:0007669"/>
    <property type="project" value="UniProtKB-EC"/>
</dbReference>
<evidence type="ECO:0000256" key="4">
    <source>
        <dbReference type="ARBA" id="ARBA00022605"/>
    </source>
</evidence>
<dbReference type="EMBL" id="WHLY01000002">
    <property type="protein sequence ID" value="MPR34172.1"/>
    <property type="molecule type" value="Genomic_DNA"/>
</dbReference>
<comment type="pathway">
    <text evidence="2">Amino-acid biosynthesis; L-tryptophan biosynthesis; L-tryptophan from chorismate: step 4/5.</text>
</comment>
<dbReference type="Proteomes" id="UP000479293">
    <property type="component" value="Unassembled WGS sequence"/>
</dbReference>
<dbReference type="InterPro" id="IPR011060">
    <property type="entry name" value="RibuloseP-bd_barrel"/>
</dbReference>
<dbReference type="Pfam" id="PF00218">
    <property type="entry name" value="IGPS"/>
    <property type="match status" value="1"/>
</dbReference>
<comment type="catalytic activity">
    <reaction evidence="1">
        <text>1-(2-carboxyphenylamino)-1-deoxy-D-ribulose 5-phosphate + H(+) = (1S,2R)-1-C-(indol-3-yl)glycerol 3-phosphate + CO2 + H2O</text>
        <dbReference type="Rhea" id="RHEA:23476"/>
        <dbReference type="ChEBI" id="CHEBI:15377"/>
        <dbReference type="ChEBI" id="CHEBI:15378"/>
        <dbReference type="ChEBI" id="CHEBI:16526"/>
        <dbReference type="ChEBI" id="CHEBI:58613"/>
        <dbReference type="ChEBI" id="CHEBI:58866"/>
        <dbReference type="EC" id="4.1.1.48"/>
    </reaction>
</comment>
<reference evidence="10 11" key="1">
    <citation type="submission" date="2019-10" db="EMBL/GenBank/DDBJ databases">
        <title>Draft Genome Sequence of Cytophagaceae sp. SJW1-29.</title>
        <authorList>
            <person name="Choi A."/>
        </authorList>
    </citation>
    <scope>NUCLEOTIDE SEQUENCE [LARGE SCALE GENOMIC DNA]</scope>
    <source>
        <strain evidence="10 11">SJW1-29</strain>
    </source>
</reference>
<sequence length="272" mass="30016">MNILEKIVAHKRSEVAASKVAKHQRDFEKDTLFSRPTLSLAHALRQTPAPGIIAEFKRQSPSKGIINAHARPEVVTAGFTAGGAKGLSVLTDTEFFGGTFDDFSKARAANPHTPMLRKDFMVDEYQLFEAKSLGADVILLIAACLSPQEVQTLARKAHELKLEVLLEVHNAEELRECLCEDVDMVGVNNRNLKTFSTFTETSLELAETIPDTFVKISESGLKDTETILNLFQHGYQGFLIGETFMKTSDPAVALEHLQNTLSLSTNHKSSFV</sequence>
<dbReference type="FunFam" id="3.20.20.70:FF:000024">
    <property type="entry name" value="Indole-3-glycerol phosphate synthase"/>
    <property type="match status" value="1"/>
</dbReference>
<dbReference type="UniPathway" id="UPA00035">
    <property type="reaction ID" value="UER00043"/>
</dbReference>
<dbReference type="InterPro" id="IPR013785">
    <property type="entry name" value="Aldolase_TIM"/>
</dbReference>
<dbReference type="NCBIfam" id="NF001377">
    <property type="entry name" value="PRK00278.2-4"/>
    <property type="match status" value="1"/>
</dbReference>
<evidence type="ECO:0000256" key="1">
    <source>
        <dbReference type="ARBA" id="ARBA00001633"/>
    </source>
</evidence>
<dbReference type="PANTHER" id="PTHR22854">
    <property type="entry name" value="TRYPTOPHAN BIOSYNTHESIS PROTEIN"/>
    <property type="match status" value="1"/>
</dbReference>
<keyword evidence="11" id="KW-1185">Reference proteome</keyword>
<keyword evidence="8 10" id="KW-0456">Lyase</keyword>
<organism evidence="10 11">
    <name type="scientific">Salmonirosea aquatica</name>
    <dbReference type="NCBI Taxonomy" id="2654236"/>
    <lineage>
        <taxon>Bacteria</taxon>
        <taxon>Pseudomonadati</taxon>
        <taxon>Bacteroidota</taxon>
        <taxon>Cytophagia</taxon>
        <taxon>Cytophagales</taxon>
        <taxon>Spirosomataceae</taxon>
        <taxon>Salmonirosea</taxon>
    </lineage>
</organism>
<evidence type="ECO:0000256" key="5">
    <source>
        <dbReference type="ARBA" id="ARBA00022793"/>
    </source>
</evidence>
<evidence type="ECO:0000259" key="9">
    <source>
        <dbReference type="Pfam" id="PF00218"/>
    </source>
</evidence>
<keyword evidence="5" id="KW-0210">Decarboxylase</keyword>
<proteinExistence type="predicted"/>
<evidence type="ECO:0000256" key="2">
    <source>
        <dbReference type="ARBA" id="ARBA00004696"/>
    </source>
</evidence>
<dbReference type="PANTHER" id="PTHR22854:SF2">
    <property type="entry name" value="INDOLE-3-GLYCEROL-PHOSPHATE SYNTHASE"/>
    <property type="match status" value="1"/>
</dbReference>
<feature type="domain" description="Indole-3-glycerol phosphate synthase" evidence="9">
    <location>
        <begin position="4"/>
        <end position="256"/>
    </location>
</feature>
<dbReference type="EC" id="4.1.1.48" evidence="3"/>
<keyword evidence="7" id="KW-0057">Aromatic amino acid biosynthesis</keyword>
<dbReference type="SUPFAM" id="SSF51366">
    <property type="entry name" value="Ribulose-phoshate binding barrel"/>
    <property type="match status" value="1"/>
</dbReference>
<dbReference type="GO" id="GO:0004640">
    <property type="term" value="F:phosphoribosylanthranilate isomerase activity"/>
    <property type="evidence" value="ECO:0007669"/>
    <property type="project" value="TreeGrafter"/>
</dbReference>
<keyword evidence="6" id="KW-0822">Tryptophan biosynthesis</keyword>
<dbReference type="InterPro" id="IPR045186">
    <property type="entry name" value="Indole-3-glycerol_P_synth"/>
</dbReference>
<evidence type="ECO:0000313" key="11">
    <source>
        <dbReference type="Proteomes" id="UP000479293"/>
    </source>
</evidence>
<dbReference type="Gene3D" id="3.20.20.70">
    <property type="entry name" value="Aldolase class I"/>
    <property type="match status" value="1"/>
</dbReference>